<comment type="caution">
    <text evidence="1">The sequence shown here is derived from an EMBL/GenBank/DDBJ whole genome shotgun (WGS) entry which is preliminary data.</text>
</comment>
<name>A0A7C1GIN7_9CREN</name>
<organism evidence="1">
    <name type="scientific">Thermofilum adornatum</name>
    <dbReference type="NCBI Taxonomy" id="1365176"/>
    <lineage>
        <taxon>Archaea</taxon>
        <taxon>Thermoproteota</taxon>
        <taxon>Thermoprotei</taxon>
        <taxon>Thermofilales</taxon>
        <taxon>Thermofilaceae</taxon>
        <taxon>Thermofilum</taxon>
    </lineage>
</organism>
<proteinExistence type="predicted"/>
<dbReference type="EMBL" id="DSAY01000042">
    <property type="protein sequence ID" value="HDP14609.1"/>
    <property type="molecule type" value="Genomic_DNA"/>
</dbReference>
<sequence length="65" mass="7240">MFKSGNRGLNTGRGGSVWVEGIVRPVRVSRYYVSGAQEVFNVLLGEFRALETMWAIVEANFTSDN</sequence>
<dbReference type="AlphaFoldDB" id="A0A7C1GIN7"/>
<protein>
    <submittedName>
        <fullName evidence="1">Uncharacterized protein</fullName>
    </submittedName>
</protein>
<evidence type="ECO:0000313" key="1">
    <source>
        <dbReference type="EMBL" id="HDP14609.1"/>
    </source>
</evidence>
<gene>
    <name evidence="1" type="ORF">ENN26_02355</name>
</gene>
<reference evidence="1" key="1">
    <citation type="journal article" date="2020" name="mSystems">
        <title>Genome- and Community-Level Interaction Insights into Carbon Utilization and Element Cycling Functions of Hydrothermarchaeota in Hydrothermal Sediment.</title>
        <authorList>
            <person name="Zhou Z."/>
            <person name="Liu Y."/>
            <person name="Xu W."/>
            <person name="Pan J."/>
            <person name="Luo Z.H."/>
            <person name="Li M."/>
        </authorList>
    </citation>
    <scope>NUCLEOTIDE SEQUENCE [LARGE SCALE GENOMIC DNA]</scope>
    <source>
        <strain evidence="1">SpSt-116</strain>
    </source>
</reference>
<accession>A0A7C1GIN7</accession>